<feature type="transmembrane region" description="Helical" evidence="1">
    <location>
        <begin position="252"/>
        <end position="275"/>
    </location>
</feature>
<feature type="domain" description="Nucleoside transporter/FeoB GTPase Gate" evidence="2">
    <location>
        <begin position="45"/>
        <end position="143"/>
    </location>
</feature>
<feature type="transmembrane region" description="Helical" evidence="1">
    <location>
        <begin position="223"/>
        <end position="240"/>
    </location>
</feature>
<evidence type="ECO:0000259" key="2">
    <source>
        <dbReference type="Pfam" id="PF07670"/>
    </source>
</evidence>
<sequence>MQKHRETMRLFWTACAILFVLGMITQPQTVYEGAVYGLGAWWNIVFPSLLPFFIVSELLMNFGVVHFMGVLLEPVMRPLFNVPGAGSFVLAIGYTSGYPIGAMVTARLRAQKLCTRIEAERLMSFTNNSSPLFMLVAVAVGMFHNASLGPLIAGAHYLANLTLGLALRFYGRRDPEVIPRPMADRNTWILKRALAEMVTRQRQDKRTSGQIIGDAVKNAINNLLNIGGFIILFAVIIRLLTQAGFIDLVARALGLVLVPLGLSPAVLPALASGLFEMTTGTKLASEAAAPLLHQLIAVAMILAWSGLSIQAQAANMIAGTDIRMGPFILVRVAHAILAAFYTCLMFGPAATLNQSLIQPVFTPLLTTVQPVSLWSASLISLFLLLLSLGIMIMLAVVLVILTHIRVIVLRPR</sequence>
<proteinExistence type="predicted"/>
<organism evidence="3 4">
    <name type="scientific">Desulfofundulus salinus</name>
    <dbReference type="NCBI Taxonomy" id="2419843"/>
    <lineage>
        <taxon>Bacteria</taxon>
        <taxon>Bacillati</taxon>
        <taxon>Bacillota</taxon>
        <taxon>Clostridia</taxon>
        <taxon>Eubacteriales</taxon>
        <taxon>Peptococcaceae</taxon>
        <taxon>Desulfofundulus</taxon>
    </lineage>
</organism>
<reference evidence="3 4" key="1">
    <citation type="submission" date="2018-10" db="EMBL/GenBank/DDBJ databases">
        <authorList>
            <person name="Grouzdev D.S."/>
            <person name="Krutkina M.S."/>
            <person name="Tourova T.P."/>
            <person name="Nazina T.N."/>
        </authorList>
    </citation>
    <scope>NUCLEOTIDE SEQUENCE [LARGE SCALE GENOMIC DNA]</scope>
    <source>
        <strain evidence="3 4">435</strain>
    </source>
</reference>
<feature type="transmembrane region" description="Helical" evidence="1">
    <location>
        <begin position="49"/>
        <end position="72"/>
    </location>
</feature>
<feature type="transmembrane region" description="Helical" evidence="1">
    <location>
        <begin position="371"/>
        <end position="404"/>
    </location>
</feature>
<keyword evidence="4" id="KW-1185">Reference proteome</keyword>
<name>A0A494WWA9_9FIRM</name>
<evidence type="ECO:0000256" key="1">
    <source>
        <dbReference type="SAM" id="Phobius"/>
    </source>
</evidence>
<dbReference type="AlphaFoldDB" id="A0A494WWA9"/>
<feature type="transmembrane region" description="Helical" evidence="1">
    <location>
        <begin position="132"/>
        <end position="159"/>
    </location>
</feature>
<keyword evidence="1" id="KW-0472">Membrane</keyword>
<gene>
    <name evidence="3" type="primary">ylbJ</name>
    <name evidence="3" type="ORF">D7024_10510</name>
</gene>
<dbReference type="InterPro" id="IPR011642">
    <property type="entry name" value="Gate_dom"/>
</dbReference>
<feature type="transmembrane region" description="Helical" evidence="1">
    <location>
        <begin position="328"/>
        <end position="351"/>
    </location>
</feature>
<dbReference type="NCBIfam" id="TIGR02871">
    <property type="entry name" value="spore_ylbJ"/>
    <property type="match status" value="1"/>
</dbReference>
<dbReference type="Pfam" id="PF07670">
    <property type="entry name" value="Gate"/>
    <property type="match status" value="1"/>
</dbReference>
<evidence type="ECO:0000313" key="3">
    <source>
        <dbReference type="EMBL" id="RKO67351.1"/>
    </source>
</evidence>
<dbReference type="Proteomes" id="UP000271256">
    <property type="component" value="Unassembled WGS sequence"/>
</dbReference>
<evidence type="ECO:0000313" key="4">
    <source>
        <dbReference type="Proteomes" id="UP000271256"/>
    </source>
</evidence>
<feature type="transmembrane region" description="Helical" evidence="1">
    <location>
        <begin position="287"/>
        <end position="307"/>
    </location>
</feature>
<accession>A0A494WWA9</accession>
<protein>
    <submittedName>
        <fullName evidence="3">Sporulation integral membrane protein YlbJ</fullName>
    </submittedName>
</protein>
<dbReference type="InterPro" id="IPR014226">
    <property type="entry name" value="Spore_IM_YlbJ"/>
</dbReference>
<dbReference type="EMBL" id="RBWE01000001">
    <property type="protein sequence ID" value="RKO67351.1"/>
    <property type="molecule type" value="Genomic_DNA"/>
</dbReference>
<dbReference type="OrthoDB" id="1645614at2"/>
<dbReference type="RefSeq" id="WP_121451764.1">
    <property type="nucleotide sequence ID" value="NZ_RBWE01000001.1"/>
</dbReference>
<keyword evidence="1" id="KW-1133">Transmembrane helix</keyword>
<comment type="caution">
    <text evidence="3">The sequence shown here is derived from an EMBL/GenBank/DDBJ whole genome shotgun (WGS) entry which is preliminary data.</text>
</comment>
<keyword evidence="1" id="KW-0812">Transmembrane</keyword>